<dbReference type="InterPro" id="IPR051853">
    <property type="entry name" value="SH2-Ras-GEF_adapter"/>
</dbReference>
<gene>
    <name evidence="4" type="ORF">HDID_LOCUS8626</name>
</gene>
<name>A0A158QFC0_HYMDI</name>
<dbReference type="PANTHER" id="PTHR14247:SF8">
    <property type="entry name" value="RAS-GEF DOMAIN-CONTAINING PROTEIN"/>
    <property type="match status" value="1"/>
</dbReference>
<dbReference type="Gene3D" id="3.30.505.10">
    <property type="entry name" value="SH2 domain"/>
    <property type="match status" value="2"/>
</dbReference>
<dbReference type="Gene3D" id="1.20.1270.60">
    <property type="entry name" value="Arfaptin homology (AH) domain/BAR domain"/>
    <property type="match status" value="1"/>
</dbReference>
<dbReference type="OrthoDB" id="546826at2759"/>
<dbReference type="InterPro" id="IPR000980">
    <property type="entry name" value="SH2"/>
</dbReference>
<accession>A0A158QFC0</accession>
<evidence type="ECO:0000256" key="1">
    <source>
        <dbReference type="PROSITE-ProRule" id="PRU00191"/>
    </source>
</evidence>
<dbReference type="SUPFAM" id="SSF103657">
    <property type="entry name" value="BAR/IMD domain-like"/>
    <property type="match status" value="1"/>
</dbReference>
<dbReference type="AlphaFoldDB" id="A0A158QFC0"/>
<keyword evidence="1" id="KW-0727">SH2 domain</keyword>
<protein>
    <submittedName>
        <fullName evidence="6">SH2 domain-containing protein</fullName>
    </submittedName>
</protein>
<reference evidence="4 5" key="2">
    <citation type="submission" date="2018-11" db="EMBL/GenBank/DDBJ databases">
        <authorList>
            <consortium name="Pathogen Informatics"/>
        </authorList>
    </citation>
    <scope>NUCLEOTIDE SEQUENCE [LARGE SCALE GENOMIC DNA]</scope>
</reference>
<feature type="region of interest" description="Disordered" evidence="2">
    <location>
        <begin position="575"/>
        <end position="611"/>
    </location>
</feature>
<dbReference type="InterPro" id="IPR027267">
    <property type="entry name" value="AH/BAR_dom_sf"/>
</dbReference>
<feature type="domain" description="SH2" evidence="3">
    <location>
        <begin position="816"/>
        <end position="988"/>
    </location>
</feature>
<reference evidence="6" key="1">
    <citation type="submission" date="2016-04" db="UniProtKB">
        <authorList>
            <consortium name="WormBaseParasite"/>
        </authorList>
    </citation>
    <scope>IDENTIFICATION</scope>
</reference>
<dbReference type="PRINTS" id="PR00401">
    <property type="entry name" value="SH2DOMAIN"/>
</dbReference>
<sequence length="1020" mass="111811">MQFDRNVSSTSLSNSSADNGQLKIDSFSQPPATISIKRSSEITENPSTSELAAISSRSYSSQPSGFISFFSNRQRKSSGAPTISIVSVKQSRLMCIAKIDESIQAIDDLLDFHNRAIKAENKVSNALWHTVQYCKSRKSDLSSQNSSQGSYNGSQSNVHNSSFRGDNNVDSGISEMATESSPFPRSNGIQSTSLSQAKQFLQCFVDANESRAKIATCRASFHKKVTTYQLQMVSETLQRLRSLYIDLDTKLETYSSQLEADVRECWRKYAKYADNVTRLRTRLNSLLEKGMASKRKAIETAVNDLDGATMKLHMAHNIYTLSLITARQYHQWLVTHLQPCLYRNLNRCLRLVDYSVSYLLRLARIDQAPKGTFDFIAPPDTDPLGDTVLDTGLLSEDMGTLGEDTFRRAFPFDADLLVRAGDDSLQPDKIVVNQMTAYHVQKLLQNHMQEVSNQGSITQVLENEHAKLVDSLSRWISVLLTGGKVRDLPTTLKTDEALVHLLDEVEPLSPLMDLSSGESIVDAEKIYLGAATKPATLCALAIQLGTCEFFHCQSICFADSHAQIARVLRQAEVVVPSPSPQPSSSTTSNILEPGNSSTTTNLLSPPPSSGFNSSLSSGLDILESRFHCLRVQLDSQEGSNSVGARSSICDSDSENDICVQPTSVNEVTAQPSSGQGNSTVTFVQAPQRRSIKSIKEESYRQSMTAFPKVPALTLTDNRSTNRHAAIAVSGGKILHRFQQNRFFKKDSNSNTNVGGSVSDAFLWSRTNSASSIDQDLQTGTMCSVSVESVHPINGLSDEDLGRRMDQEDVDINKEPWFHGVLPRTEVVRLLQNQGDFLVRETSKAASTSYFARHGRRHRGGTDVPSLNNLWAASASSGTTIGSPSSASTMSLLAGSQSTEDLCSNGAGSSNGKVVVTKMVLSVYWNGHKHFFIQGGNEAAEGSGDLGNRRGGWSFEEYEFPTLRDLIEYHVRTGKPVTQSSGAILLNPISRPDWQLDNKDVILLEKIGQNQICIGPISAIP</sequence>
<evidence type="ECO:0000313" key="4">
    <source>
        <dbReference type="EMBL" id="VDL60944.1"/>
    </source>
</evidence>
<evidence type="ECO:0000313" key="5">
    <source>
        <dbReference type="Proteomes" id="UP000274504"/>
    </source>
</evidence>
<evidence type="ECO:0000256" key="2">
    <source>
        <dbReference type="SAM" id="MobiDB-lite"/>
    </source>
</evidence>
<feature type="region of interest" description="Disordered" evidence="2">
    <location>
        <begin position="139"/>
        <end position="190"/>
    </location>
</feature>
<dbReference type="SUPFAM" id="SSF55550">
    <property type="entry name" value="SH2 domain"/>
    <property type="match status" value="1"/>
</dbReference>
<evidence type="ECO:0000259" key="3">
    <source>
        <dbReference type="PROSITE" id="PS50001"/>
    </source>
</evidence>
<dbReference type="SMART" id="SM00252">
    <property type="entry name" value="SH2"/>
    <property type="match status" value="1"/>
</dbReference>
<dbReference type="Proteomes" id="UP000274504">
    <property type="component" value="Unassembled WGS sequence"/>
</dbReference>
<dbReference type="Pfam" id="PF00017">
    <property type="entry name" value="SH2"/>
    <property type="match status" value="1"/>
</dbReference>
<dbReference type="PANTHER" id="PTHR14247">
    <property type="entry name" value="BREAST CANCER ANTI-ESTROGEN RESISTANCE PROTEIN 3 HOMOLOG-LIKE PROTEIN"/>
    <property type="match status" value="1"/>
</dbReference>
<dbReference type="InterPro" id="IPR035849">
    <property type="entry name" value="Fes/Fps/Fer_SH2"/>
</dbReference>
<feature type="region of interest" description="Disordered" evidence="2">
    <location>
        <begin position="1"/>
        <end position="30"/>
    </location>
</feature>
<dbReference type="EMBL" id="UYSG01011112">
    <property type="protein sequence ID" value="VDL60944.1"/>
    <property type="molecule type" value="Genomic_DNA"/>
</dbReference>
<dbReference type="PROSITE" id="PS50001">
    <property type="entry name" value="SH2"/>
    <property type="match status" value="1"/>
</dbReference>
<proteinExistence type="predicted"/>
<dbReference type="InterPro" id="IPR036860">
    <property type="entry name" value="SH2_dom_sf"/>
</dbReference>
<feature type="compositionally biased region" description="Polar residues" evidence="2">
    <location>
        <begin position="158"/>
        <end position="190"/>
    </location>
</feature>
<dbReference type="WBParaSite" id="HDID_0000862801-mRNA-1">
    <property type="protein sequence ID" value="HDID_0000862801-mRNA-1"/>
    <property type="gene ID" value="HDID_0000862801"/>
</dbReference>
<feature type="compositionally biased region" description="Low complexity" evidence="2">
    <location>
        <begin position="142"/>
        <end position="157"/>
    </location>
</feature>
<evidence type="ECO:0000313" key="6">
    <source>
        <dbReference type="WBParaSite" id="HDID_0000862801-mRNA-1"/>
    </source>
</evidence>
<dbReference type="CDD" id="cd10361">
    <property type="entry name" value="SH2_Fps_family"/>
    <property type="match status" value="1"/>
</dbReference>
<organism evidence="6">
    <name type="scientific">Hymenolepis diminuta</name>
    <name type="common">Rat tapeworm</name>
    <dbReference type="NCBI Taxonomy" id="6216"/>
    <lineage>
        <taxon>Eukaryota</taxon>
        <taxon>Metazoa</taxon>
        <taxon>Spiralia</taxon>
        <taxon>Lophotrochozoa</taxon>
        <taxon>Platyhelminthes</taxon>
        <taxon>Cestoda</taxon>
        <taxon>Eucestoda</taxon>
        <taxon>Cyclophyllidea</taxon>
        <taxon>Hymenolepididae</taxon>
        <taxon>Hymenolepis</taxon>
    </lineage>
</organism>
<dbReference type="STRING" id="6216.A0A158QFC0"/>